<comment type="caution">
    <text evidence="1">The sequence shown here is derived from an EMBL/GenBank/DDBJ whole genome shotgun (WGS) entry which is preliminary data.</text>
</comment>
<evidence type="ECO:0000313" key="2">
    <source>
        <dbReference type="Proteomes" id="UP000076482"/>
    </source>
</evidence>
<dbReference type="PATRIC" id="fig|1396.535.peg.2548"/>
<accession>A0A164KVE4</accession>
<reference evidence="1 2" key="1">
    <citation type="submission" date="2015-09" db="EMBL/GenBank/DDBJ databases">
        <title>Bacillus cereus food isolates.</title>
        <authorList>
            <person name="Boekhorst J."/>
        </authorList>
    </citation>
    <scope>NUCLEOTIDE SEQUENCE [LARGE SCALE GENOMIC DNA]</scope>
    <source>
        <strain evidence="1 2">B4088</strain>
    </source>
</reference>
<dbReference type="AlphaFoldDB" id="A0A164KVE4"/>
<dbReference type="InterPro" id="IPR025534">
    <property type="entry name" value="DUF4420"/>
</dbReference>
<proteinExistence type="predicted"/>
<gene>
    <name evidence="1" type="ORF">B4088_5914</name>
</gene>
<dbReference type="Pfam" id="PF14390">
    <property type="entry name" value="DUF4420"/>
    <property type="match status" value="1"/>
</dbReference>
<protein>
    <recommendedName>
        <fullName evidence="3">PD-(D/E)XK motif protein</fullName>
    </recommendedName>
</protein>
<organism evidence="1 2">
    <name type="scientific">Bacillus cereus</name>
    <dbReference type="NCBI Taxonomy" id="1396"/>
    <lineage>
        <taxon>Bacteria</taxon>
        <taxon>Bacillati</taxon>
        <taxon>Bacillota</taxon>
        <taxon>Bacilli</taxon>
        <taxon>Bacillales</taxon>
        <taxon>Bacillaceae</taxon>
        <taxon>Bacillus</taxon>
        <taxon>Bacillus cereus group</taxon>
    </lineage>
</organism>
<name>A0A164KVE4_BACCE</name>
<dbReference type="EMBL" id="LJKE01000121">
    <property type="protein sequence ID" value="KZD51740.1"/>
    <property type="molecule type" value="Genomic_DNA"/>
</dbReference>
<evidence type="ECO:0000313" key="1">
    <source>
        <dbReference type="EMBL" id="KZD51740.1"/>
    </source>
</evidence>
<evidence type="ECO:0008006" key="3">
    <source>
        <dbReference type="Google" id="ProtNLM"/>
    </source>
</evidence>
<dbReference type="Proteomes" id="UP000076482">
    <property type="component" value="Unassembled WGS sequence"/>
</dbReference>
<dbReference type="RefSeq" id="WP_063263263.1">
    <property type="nucleotide sequence ID" value="NZ_LJKE01000121.1"/>
</dbReference>
<sequence length="336" mass="39101">MERLLEKMLDVESKLPPTETIISRKLQSKYHHFYLYYHRLKKEIYFAVELQNANNLKGNLPNCKGFSLDWGTIPFTEGSKLSLILSCVCVKNDDLFLRVADDLLHYLQHINDEQKMIVYAINRINLWQEFFKKHGDKALSPEKQKGLYGELRAIELAQDKLSLDEIIVGWQGPFKESQDFHFPSCHMDSKVTTRKDPVTIRINGLEQLTPPTNKNLFLHVITVKSSEVSGESVIDMIERIEAKLKTEPEILGRFHDKLLAYGYPLGGFENPIYFEIKDEWFYHVTEGFPRLTKADGITNVEFDLLLLSVEIHKVSFEEVKKFMWSIDEEEIDIEAI</sequence>